<evidence type="ECO:0000313" key="12">
    <source>
        <dbReference type="Proteomes" id="UP000694845"/>
    </source>
</evidence>
<dbReference type="OrthoDB" id="7777654at2759"/>
<keyword evidence="10" id="KW-0285">Flavoprotein</keyword>
<feature type="binding site" evidence="9">
    <location>
        <position position="248"/>
    </location>
    <ligand>
        <name>FAD</name>
        <dbReference type="ChEBI" id="CHEBI:57692"/>
    </ligand>
</feature>
<dbReference type="PANTHER" id="PTHR43563:SF1">
    <property type="entry name" value="AMINE OXIDASE [FLAVIN-CONTAINING] B"/>
    <property type="match status" value="1"/>
</dbReference>
<comment type="function">
    <text evidence="5">Catalyzes the oxidative deamination of primary and some secondary amines such as neurotransmitters, and exogenous amines including the tertiary amine, neurotoxin 1-methyl-4-phenyl-1,2,3,6-tetrahydropyridine (MPTP), with concomitant reduction of oxygen to hydrogen peroxide and participates in the metabolism of neuroactive and vasoactive amines in the central nervous system and peripheral tissues. Preferentially degrades benzylamine and phenylethylamine.</text>
</comment>
<keyword evidence="12" id="KW-1185">Reference proteome</keyword>
<comment type="catalytic activity">
    <reaction evidence="7">
        <text>benzylamine + O2 + H2O = benzaldehyde + H2O2 + NH4(+)</text>
        <dbReference type="Rhea" id="RHEA:59424"/>
        <dbReference type="ChEBI" id="CHEBI:15377"/>
        <dbReference type="ChEBI" id="CHEBI:15379"/>
        <dbReference type="ChEBI" id="CHEBI:16240"/>
        <dbReference type="ChEBI" id="CHEBI:17169"/>
        <dbReference type="ChEBI" id="CHEBI:28938"/>
        <dbReference type="ChEBI" id="CHEBI:225238"/>
    </reaction>
    <physiologicalReaction direction="left-to-right" evidence="7">
        <dbReference type="Rhea" id="RHEA:59425"/>
    </physiologicalReaction>
</comment>
<keyword evidence="10" id="KW-0274">FAD</keyword>
<evidence type="ECO:0000313" key="15">
    <source>
        <dbReference type="RefSeq" id="XP_022092085.1"/>
    </source>
</evidence>
<feature type="binding site" evidence="9">
    <location>
        <begin position="45"/>
        <end position="46"/>
    </location>
    <ligand>
        <name>FAD</name>
        <dbReference type="ChEBI" id="CHEBI:57692"/>
    </ligand>
</feature>
<keyword evidence="4 10" id="KW-0560">Oxidoreductase</keyword>
<evidence type="ECO:0000256" key="5">
    <source>
        <dbReference type="ARBA" id="ARBA00045409"/>
    </source>
</evidence>
<evidence type="ECO:0000256" key="3">
    <source>
        <dbReference type="ARBA" id="ARBA00005995"/>
    </source>
</evidence>
<dbReference type="Gene3D" id="3.50.50.60">
    <property type="entry name" value="FAD/NAD(P)-binding domain"/>
    <property type="match status" value="1"/>
</dbReference>
<dbReference type="InterPro" id="IPR050703">
    <property type="entry name" value="Flavin_MAO"/>
</dbReference>
<dbReference type="EC" id="1.4.3.-" evidence="10"/>
<dbReference type="GO" id="GO:0050660">
    <property type="term" value="F:flavin adenine dinucleotide binding"/>
    <property type="evidence" value="ECO:0007669"/>
    <property type="project" value="TreeGrafter"/>
</dbReference>
<feature type="binding site" evidence="9">
    <location>
        <position position="438"/>
    </location>
    <ligand>
        <name>FAD</name>
        <dbReference type="ChEBI" id="CHEBI:57692"/>
    </ligand>
</feature>
<dbReference type="RefSeq" id="XP_022092085.1">
    <property type="nucleotide sequence ID" value="XM_022236393.1"/>
</dbReference>
<evidence type="ECO:0000313" key="14">
    <source>
        <dbReference type="RefSeq" id="XP_022092084.1"/>
    </source>
</evidence>
<dbReference type="InterPro" id="IPR002937">
    <property type="entry name" value="Amino_oxidase"/>
</dbReference>
<dbReference type="Gene3D" id="6.10.250.130">
    <property type="match status" value="1"/>
</dbReference>
<feature type="domain" description="Amine oxidase" evidence="11">
    <location>
        <begin position="25"/>
        <end position="462"/>
    </location>
</feature>
<evidence type="ECO:0000313" key="13">
    <source>
        <dbReference type="RefSeq" id="XP_022092083.1"/>
    </source>
</evidence>
<proteinExistence type="inferred from homology"/>
<name>A0A8B7YHM0_ACAPL</name>
<evidence type="ECO:0000256" key="10">
    <source>
        <dbReference type="RuleBase" id="RU362067"/>
    </source>
</evidence>
<dbReference type="Gene3D" id="3.90.660.10">
    <property type="match status" value="1"/>
</dbReference>
<comment type="similarity">
    <text evidence="3 10">Belongs to the flavin monoamine oxidase family.</text>
</comment>
<dbReference type="RefSeq" id="XP_022092084.1">
    <property type="nucleotide sequence ID" value="XM_022236392.1"/>
</dbReference>
<evidence type="ECO:0000259" key="11">
    <source>
        <dbReference type="Pfam" id="PF01593"/>
    </source>
</evidence>
<keyword evidence="10" id="KW-0812">Transmembrane</keyword>
<dbReference type="InterPro" id="IPR001613">
    <property type="entry name" value="Flavin_amine_oxidase"/>
</dbReference>
<evidence type="ECO:0000256" key="8">
    <source>
        <dbReference type="ARBA" id="ARBA00049430"/>
    </source>
</evidence>
<dbReference type="GeneID" id="110980073"/>
<keyword evidence="10" id="KW-0472">Membrane</keyword>
<protein>
    <recommendedName>
        <fullName evidence="10">Amine oxidase</fullName>
        <ecNumber evidence="10">1.4.3.-</ecNumber>
    </recommendedName>
</protein>
<dbReference type="PRINTS" id="PR00757">
    <property type="entry name" value="AMINEOXDASEF"/>
</dbReference>
<evidence type="ECO:0000256" key="7">
    <source>
        <dbReference type="ARBA" id="ARBA00049354"/>
    </source>
</evidence>
<dbReference type="Pfam" id="PF01593">
    <property type="entry name" value="Amino_oxidase"/>
    <property type="match status" value="1"/>
</dbReference>
<dbReference type="PANTHER" id="PTHR43563">
    <property type="entry name" value="AMINE OXIDASE"/>
    <property type="match status" value="1"/>
</dbReference>
<evidence type="ECO:0000256" key="9">
    <source>
        <dbReference type="PIRSR" id="PIRSR601613-1"/>
    </source>
</evidence>
<comment type="catalytic activity">
    <reaction evidence="6">
        <text>a secondary aliphatic amine + O2 + H2O = a primary amine + an aldehyde + H2O2</text>
        <dbReference type="Rhea" id="RHEA:26414"/>
        <dbReference type="ChEBI" id="CHEBI:15377"/>
        <dbReference type="ChEBI" id="CHEBI:15379"/>
        <dbReference type="ChEBI" id="CHEBI:16240"/>
        <dbReference type="ChEBI" id="CHEBI:17478"/>
        <dbReference type="ChEBI" id="CHEBI:58855"/>
        <dbReference type="ChEBI" id="CHEBI:65296"/>
        <dbReference type="EC" id="1.4.3.4"/>
    </reaction>
</comment>
<dbReference type="GO" id="GO:0008131">
    <property type="term" value="F:primary methylamine oxidase activity"/>
    <property type="evidence" value="ECO:0007669"/>
    <property type="project" value="TreeGrafter"/>
</dbReference>
<dbReference type="GO" id="GO:0005741">
    <property type="term" value="C:mitochondrial outer membrane"/>
    <property type="evidence" value="ECO:0007669"/>
    <property type="project" value="UniProtKB-SubCell"/>
</dbReference>
<feature type="binding site" evidence="9">
    <location>
        <position position="26"/>
    </location>
    <ligand>
        <name>FAD</name>
        <dbReference type="ChEBI" id="CHEBI:57692"/>
    </ligand>
</feature>
<comment type="cofactor">
    <cofactor evidence="1 10">
        <name>FAD</name>
        <dbReference type="ChEBI" id="CHEBI:57692"/>
    </cofactor>
</comment>
<dbReference type="OMA" id="SVPTCLY"/>
<sequence>MLISCQRHQTMSDRRRDVIVVGGGISGLSAAKLLQEQGQNVLVLEARSRVGGRTYTVRDPAFQYLELGGAYIGPTQNRIIRVAKELGIQNQIVNEKERTINFRHGKAHAFYPDALPTFPGFLALLDINNAFRLIDLYGEEIPAAAPWDAPHAVEWDSMTLQSWADATCWCQFTKDAITIICRVDFGVEPCNLSFLFFLWVMKAGGGLQRNISTTNGGQERRFVGGSMQISERLAENIGKENVLLDKVVSNVAQTENGVKVTTRNGDVFESSYMISAVPITLLGRIYFQPPLPPLKSQMIQCLPMGSVIKTFMFYKRNFWRALDFNGSVVGSEGPIVGTFEDIKPDGSHPALMGFINGIKARTLCLLTKEERKKAICEYYAKAFGTDEALHPINYMEHNWMEEEFSGGCYVATTPPGVLTQFGRVLREPMGRVYFAGTETSITWPGCMEGAVAAGERAAREILHQKGLIREDEIWQDEPESLDIPAKPFDSSTLERLLPSIPGFLKLVTMVTSLAAVSAILYLF</sequence>
<dbReference type="Gene3D" id="1.10.405.10">
    <property type="entry name" value="Guanine Nucleotide Dissociation Inhibitor, domain 1"/>
    <property type="match status" value="1"/>
</dbReference>
<dbReference type="RefSeq" id="XP_022092087.1">
    <property type="nucleotide sequence ID" value="XM_022236395.1"/>
</dbReference>
<dbReference type="KEGG" id="aplc:110980073"/>
<organism evidence="12 16">
    <name type="scientific">Acanthaster planci</name>
    <name type="common">Crown-of-thorns starfish</name>
    <dbReference type="NCBI Taxonomy" id="133434"/>
    <lineage>
        <taxon>Eukaryota</taxon>
        <taxon>Metazoa</taxon>
        <taxon>Echinodermata</taxon>
        <taxon>Eleutherozoa</taxon>
        <taxon>Asterozoa</taxon>
        <taxon>Asteroidea</taxon>
        <taxon>Valvatacea</taxon>
        <taxon>Valvatida</taxon>
        <taxon>Acanthasteridae</taxon>
        <taxon>Acanthaster</taxon>
    </lineage>
</organism>
<dbReference type="SUPFAM" id="SSF54373">
    <property type="entry name" value="FAD-linked reductases, C-terminal domain"/>
    <property type="match status" value="1"/>
</dbReference>
<accession>A0A8B7YHM0</accession>
<comment type="catalytic activity">
    <reaction evidence="8">
        <text>N-acetylputrescine + O2 + H2O = 4-acetamidobutanal + H2O2 + NH4(+)</text>
        <dbReference type="Rhea" id="RHEA:70283"/>
        <dbReference type="ChEBI" id="CHEBI:7386"/>
        <dbReference type="ChEBI" id="CHEBI:15377"/>
        <dbReference type="ChEBI" id="CHEBI:15379"/>
        <dbReference type="ChEBI" id="CHEBI:16240"/>
        <dbReference type="ChEBI" id="CHEBI:28938"/>
        <dbReference type="ChEBI" id="CHEBI:58263"/>
    </reaction>
    <physiologicalReaction direction="left-to-right" evidence="8">
        <dbReference type="Rhea" id="RHEA:70284"/>
    </physiologicalReaction>
</comment>
<reference evidence="13 14" key="1">
    <citation type="submission" date="2025-04" db="UniProtKB">
        <authorList>
            <consortium name="RefSeq"/>
        </authorList>
    </citation>
    <scope>IDENTIFICATION</scope>
</reference>
<comment type="subcellular location">
    <subcellularLocation>
        <location evidence="2">Mitochondrion outer membrane</location>
        <topology evidence="2">Single-pass type IV membrane protein</topology>
        <orientation evidence="2">Cytoplasmic side</orientation>
    </subcellularLocation>
</comment>
<evidence type="ECO:0000313" key="16">
    <source>
        <dbReference type="RefSeq" id="XP_022092087.1"/>
    </source>
</evidence>
<dbReference type="GO" id="GO:0097621">
    <property type="term" value="F:monoamine oxidase activity"/>
    <property type="evidence" value="ECO:0007669"/>
    <property type="project" value="UniProtKB-EC"/>
</dbReference>
<dbReference type="AlphaFoldDB" id="A0A8B7YHM0"/>
<dbReference type="RefSeq" id="XP_022092083.1">
    <property type="nucleotide sequence ID" value="XM_022236391.1"/>
</dbReference>
<feature type="binding site" evidence="9">
    <location>
        <position position="354"/>
    </location>
    <ligand>
        <name>substrate</name>
    </ligand>
</feature>
<keyword evidence="10" id="KW-1133">Transmembrane helix</keyword>
<dbReference type="Proteomes" id="UP000694845">
    <property type="component" value="Unplaced"/>
</dbReference>
<gene>
    <name evidence="13 14 15 16" type="primary">LOC110980073</name>
</gene>
<feature type="transmembrane region" description="Helical" evidence="10">
    <location>
        <begin position="502"/>
        <end position="522"/>
    </location>
</feature>
<evidence type="ECO:0000256" key="4">
    <source>
        <dbReference type="ARBA" id="ARBA00023002"/>
    </source>
</evidence>
<dbReference type="InterPro" id="IPR036188">
    <property type="entry name" value="FAD/NAD-bd_sf"/>
</dbReference>
<dbReference type="SUPFAM" id="SSF51905">
    <property type="entry name" value="FAD/NAD(P)-binding domain"/>
    <property type="match status" value="1"/>
</dbReference>
<evidence type="ECO:0000256" key="6">
    <source>
        <dbReference type="ARBA" id="ARBA00048448"/>
    </source>
</evidence>
<evidence type="ECO:0000256" key="1">
    <source>
        <dbReference type="ARBA" id="ARBA00001974"/>
    </source>
</evidence>
<evidence type="ECO:0000256" key="2">
    <source>
        <dbReference type="ARBA" id="ARBA00004362"/>
    </source>
</evidence>